<keyword evidence="8" id="KW-0732">Signal</keyword>
<feature type="domain" description="Peptidase S8/S53" evidence="9">
    <location>
        <begin position="216"/>
        <end position="500"/>
    </location>
</feature>
<sequence>MLGKKRQTRAFSIVASMFMVFSMLTPGMAFAESAENNAKPHEAFKNSQDIAREKMNERLQKQFEDNDKVTFLVKFKEKAESKKVAEKARKNAESANLSAHKAEFAQRSAVISELKSTSLESQQHVKSFLGKEAEEGNAENIRSYHIVNGMAVTATKDVAEKIAGFEEVEKILPNETRELFKPETKDAKAPESEIANVEWNVDRVSAPETWEMGIDGSGTVVASIDTGVQWDHPALQENYRGYDEEADEVDHDYNWFDATAGEAEPYDDQGHGTHVTGTMVGHETDGSNQVGVAPGAEFISVKAFTEAGGTDTDLLAAAEWILAPTDSDGNARADLAPDVVNNSWGGGPGLDEWYRDVVINWRAAEIFPEFSAGNTDLFNPGGPGSIATPANYPESFATGATDSDDNLASFSLEGPSPYDEIKPDISAPGVGIRSSLPGDGYGAMSGTSMAGPAVTAVAALLRQVDSSITVDEMEQVLIDTAIPLTNDDYPESPNNGFGYGLVNAYDAVSALQDGIGTIEGQVTKQGEDNEAPVYDHSAPTEAYAGMDLDLNVQASDNVSVTSVELEYQDMNGEWQVIEASRVSGDFEEGEYVATIPGEDITEDSLTYKWIIRDFGENDVTSEEYVVEIQPGISTGYSEDFEANPAGWTSFGENNSWELGTPTSGPGNAASGENVYATNLAGDYESNMNATLVMPPIDLPEGDAYLQFNQWHNLEMYDSGTAYDFGHVFVSTDQEEWTQLLEVRGETDGWESAEVDLSEYSGQRIYIGFNVTTDGSVTREGWYIDDVALSDTSQGNSVSLGKNKGKDNNGNNNRLFTGIHNGSYLGLGVIKANEKTGLKEKVNPDNIKPALPKKDNPPAEEDNVNPNLLPMSAQVSVLESGRSVTTDPSTGEYSMSHAAGTFTLKAESYGFESKQQSVTLEADGTAQADFTLDEIPQSTVSGTITDEATGEPIEGATVLLVEDANVTPVESDEDGSYSITGYEGNYTLKVMARDYYSKEVDINLEEDIEQDITLEPFYTYPGGEIGYDDGTAENARAFFDAGNGWAVKMSLPDGKDSAVVTDGVFQFHGTDWPSPGGTEFAVEVWDASGSDGAPGEKIAGPVEAEAVRDLDEWTVVDLREHNITVDGDFYMVYIQTGANPNVPGLATDESSQNAGRSYQLVGGTWSQSPASEGNYMIRSRVSYEVEAPVITAPESDMITSEADTTVEGTASPTTNVQLLNNGEEVGTAEVGDSGQFEIPVELTEGENELQAVSMMDGAATGESDPVTVTLDTTSPELAIDSPQDGDKTNRETVTVEGTVSDTNLDWVEVNGQKADVADDGSYSKRILLDNGENEIEVVAQDLAENAALETISIDADFVAPTIENLLPTEDKNLEAGESVRIEFDSEPGQDATFFIHMPLTNSGVQVANATELPMMEMSDGHYVGYWTATNNVVAEGAEIEVKVVDDFGNETRETADGKLFINAGDK</sequence>
<feature type="domain" description="Inhibitor I9" evidence="10">
    <location>
        <begin position="70"/>
        <end position="179"/>
    </location>
</feature>
<accession>A0A1I0WUH8</accession>
<dbReference type="InterPro" id="IPR033857">
    <property type="entry name" value="Bacillopeptidase_F"/>
</dbReference>
<evidence type="ECO:0000256" key="8">
    <source>
        <dbReference type="SAM" id="SignalP"/>
    </source>
</evidence>
<protein>
    <submittedName>
        <fullName evidence="12">Bacillopeptidase F. Serine peptidase. MEROPS family S08A</fullName>
    </submittedName>
</protein>
<feature type="region of interest" description="Disordered" evidence="7">
    <location>
        <begin position="839"/>
        <end position="862"/>
    </location>
</feature>
<dbReference type="SUPFAM" id="SSF49899">
    <property type="entry name" value="Concanavalin A-like lectins/glucanases"/>
    <property type="match status" value="1"/>
</dbReference>
<dbReference type="Pfam" id="PF13620">
    <property type="entry name" value="CarboxypepD_reg"/>
    <property type="match status" value="1"/>
</dbReference>
<reference evidence="12 13" key="1">
    <citation type="submission" date="2016-10" db="EMBL/GenBank/DDBJ databases">
        <authorList>
            <person name="de Groot N.N."/>
        </authorList>
    </citation>
    <scope>NUCLEOTIDE SEQUENCE [LARGE SCALE GENOMIC DNA]</scope>
    <source>
        <strain evidence="12 13">CGMCC 1.3702</strain>
    </source>
</reference>
<evidence type="ECO:0000256" key="3">
    <source>
        <dbReference type="ARBA" id="ARBA00022801"/>
    </source>
</evidence>
<dbReference type="OrthoDB" id="9798386at2"/>
<dbReference type="Pfam" id="PF05922">
    <property type="entry name" value="Inhibitor_I9"/>
    <property type="match status" value="1"/>
</dbReference>
<dbReference type="InterPro" id="IPR041498">
    <property type="entry name" value="Big_6"/>
</dbReference>
<dbReference type="InterPro" id="IPR010259">
    <property type="entry name" value="S8pro/Inhibitor_I9"/>
</dbReference>
<evidence type="ECO:0000256" key="6">
    <source>
        <dbReference type="PROSITE-ProRule" id="PRU01240"/>
    </source>
</evidence>
<dbReference type="Pfam" id="PF20773">
    <property type="entry name" value="InhA-like_MAM"/>
    <property type="match status" value="1"/>
</dbReference>
<evidence type="ECO:0000313" key="12">
    <source>
        <dbReference type="EMBL" id="SFA91676.1"/>
    </source>
</evidence>
<evidence type="ECO:0000313" key="13">
    <source>
        <dbReference type="Proteomes" id="UP000198642"/>
    </source>
</evidence>
<dbReference type="SUPFAM" id="SSF49464">
    <property type="entry name" value="Carboxypeptidase regulatory domain-like"/>
    <property type="match status" value="2"/>
</dbReference>
<dbReference type="InterPro" id="IPR022398">
    <property type="entry name" value="Peptidase_S8_His-AS"/>
</dbReference>
<dbReference type="PROSITE" id="PS00137">
    <property type="entry name" value="SUBTILASE_HIS"/>
    <property type="match status" value="1"/>
</dbReference>
<feature type="domain" description="Bacterial Ig" evidence="11">
    <location>
        <begin position="1196"/>
        <end position="1268"/>
    </location>
</feature>
<dbReference type="InterPro" id="IPR000209">
    <property type="entry name" value="Peptidase_S8/S53_dom"/>
</dbReference>
<evidence type="ECO:0000256" key="5">
    <source>
        <dbReference type="PIRSR" id="PIRSR015477-1"/>
    </source>
</evidence>
<keyword evidence="13" id="KW-1185">Reference proteome</keyword>
<dbReference type="Proteomes" id="UP000198642">
    <property type="component" value="Unassembled WGS sequence"/>
</dbReference>
<feature type="chain" id="PRO_5011617774" evidence="8">
    <location>
        <begin position="32"/>
        <end position="1465"/>
    </location>
</feature>
<evidence type="ECO:0000256" key="7">
    <source>
        <dbReference type="SAM" id="MobiDB-lite"/>
    </source>
</evidence>
<dbReference type="InterPro" id="IPR013783">
    <property type="entry name" value="Ig-like_fold"/>
</dbReference>
<feature type="active site" description="Charge relay system" evidence="5 6">
    <location>
        <position position="271"/>
    </location>
</feature>
<dbReference type="NCBIfam" id="NF038128">
    <property type="entry name" value="choice_anch_J"/>
    <property type="match status" value="1"/>
</dbReference>
<dbReference type="PIRSF" id="PIRSF015477">
    <property type="entry name" value="Bpr"/>
    <property type="match status" value="1"/>
</dbReference>
<keyword evidence="2 6" id="KW-0645">Protease</keyword>
<dbReference type="InterPro" id="IPR012103">
    <property type="entry name" value="Pept_S8A_Bpr"/>
</dbReference>
<dbReference type="InterPro" id="IPR036852">
    <property type="entry name" value="Peptidase_S8/S53_dom_sf"/>
</dbReference>
<dbReference type="GO" id="GO:0004252">
    <property type="term" value="F:serine-type endopeptidase activity"/>
    <property type="evidence" value="ECO:0007669"/>
    <property type="project" value="UniProtKB-UniRule"/>
</dbReference>
<evidence type="ECO:0000259" key="11">
    <source>
        <dbReference type="Pfam" id="PF17936"/>
    </source>
</evidence>
<dbReference type="InterPro" id="IPR008969">
    <property type="entry name" value="CarboxyPept-like_regulatory"/>
</dbReference>
<dbReference type="EMBL" id="FOJW01000003">
    <property type="protein sequence ID" value="SFA91676.1"/>
    <property type="molecule type" value="Genomic_DNA"/>
</dbReference>
<dbReference type="InterPro" id="IPR051048">
    <property type="entry name" value="Peptidase_S8/S53_subtilisin"/>
</dbReference>
<dbReference type="Gene3D" id="3.40.50.200">
    <property type="entry name" value="Peptidase S8/S53 domain"/>
    <property type="match status" value="1"/>
</dbReference>
<dbReference type="CDD" id="cd07481">
    <property type="entry name" value="Peptidases_S8_BacillopeptidaseF-like"/>
    <property type="match status" value="1"/>
</dbReference>
<feature type="active site" description="Charge relay system" evidence="5 6">
    <location>
        <position position="448"/>
    </location>
</feature>
<dbReference type="InterPro" id="IPR015500">
    <property type="entry name" value="Peptidase_S8_subtilisin-rel"/>
</dbReference>
<name>A0A1I0WUH8_9BACI</name>
<dbReference type="SUPFAM" id="SSF52743">
    <property type="entry name" value="Subtilisin-like"/>
    <property type="match status" value="1"/>
</dbReference>
<feature type="active site" description="Charge relay system" evidence="5 6">
    <location>
        <position position="225"/>
    </location>
</feature>
<evidence type="ECO:0000259" key="9">
    <source>
        <dbReference type="Pfam" id="PF00082"/>
    </source>
</evidence>
<dbReference type="GO" id="GO:0006508">
    <property type="term" value="P:proteolysis"/>
    <property type="evidence" value="ECO:0007669"/>
    <property type="project" value="UniProtKB-KW"/>
</dbReference>
<evidence type="ECO:0000256" key="4">
    <source>
        <dbReference type="ARBA" id="ARBA00022825"/>
    </source>
</evidence>
<dbReference type="PRINTS" id="PR00723">
    <property type="entry name" value="SUBTILISIN"/>
</dbReference>
<dbReference type="Gene3D" id="2.60.120.200">
    <property type="match status" value="1"/>
</dbReference>
<evidence type="ECO:0000256" key="1">
    <source>
        <dbReference type="ARBA" id="ARBA00011073"/>
    </source>
</evidence>
<gene>
    <name evidence="12" type="ORF">SAMN04488072_103250</name>
</gene>
<dbReference type="PROSITE" id="PS51892">
    <property type="entry name" value="SUBTILASE"/>
    <property type="match status" value="1"/>
</dbReference>
<feature type="signal peptide" evidence="8">
    <location>
        <begin position="1"/>
        <end position="31"/>
    </location>
</feature>
<dbReference type="Gene3D" id="2.60.40.10">
    <property type="entry name" value="Immunoglobulins"/>
    <property type="match status" value="2"/>
</dbReference>
<evidence type="ECO:0000256" key="2">
    <source>
        <dbReference type="ARBA" id="ARBA00022670"/>
    </source>
</evidence>
<dbReference type="PANTHER" id="PTHR43399:SF4">
    <property type="entry name" value="CELL WALL-ASSOCIATED PROTEASE"/>
    <property type="match status" value="1"/>
</dbReference>
<dbReference type="Pfam" id="PF09136">
    <property type="entry name" value="Glucodextran_B"/>
    <property type="match status" value="1"/>
</dbReference>
<dbReference type="Pfam" id="PF00082">
    <property type="entry name" value="Peptidase_S8"/>
    <property type="match status" value="1"/>
</dbReference>
<keyword evidence="4 6" id="KW-0720">Serine protease</keyword>
<dbReference type="InterPro" id="IPR013320">
    <property type="entry name" value="ConA-like_dom_sf"/>
</dbReference>
<dbReference type="PANTHER" id="PTHR43399">
    <property type="entry name" value="SUBTILISIN-RELATED"/>
    <property type="match status" value="1"/>
</dbReference>
<dbReference type="InterPro" id="IPR023828">
    <property type="entry name" value="Peptidase_S8_Ser-AS"/>
</dbReference>
<dbReference type="STRING" id="237679.SAMN04488072_103250"/>
<dbReference type="FunFam" id="3.40.50.200:FF:000043">
    <property type="entry name" value="Peptidase S8"/>
    <property type="match status" value="1"/>
</dbReference>
<comment type="similarity">
    <text evidence="1 6">Belongs to the peptidase S8 family.</text>
</comment>
<keyword evidence="3 6" id="KW-0378">Hydrolase</keyword>
<dbReference type="Gene3D" id="2.60.40.1120">
    <property type="entry name" value="Carboxypeptidase-like, regulatory domain"/>
    <property type="match status" value="2"/>
</dbReference>
<evidence type="ECO:0000259" key="10">
    <source>
        <dbReference type="Pfam" id="PF05922"/>
    </source>
</evidence>
<dbReference type="PROSITE" id="PS00138">
    <property type="entry name" value="SUBTILASE_SER"/>
    <property type="match status" value="1"/>
</dbReference>
<dbReference type="Pfam" id="PF17936">
    <property type="entry name" value="Big_6"/>
    <property type="match status" value="1"/>
</dbReference>
<organism evidence="12 13">
    <name type="scientific">Lentibacillus halodurans</name>
    <dbReference type="NCBI Taxonomy" id="237679"/>
    <lineage>
        <taxon>Bacteria</taxon>
        <taxon>Bacillati</taxon>
        <taxon>Bacillota</taxon>
        <taxon>Bacilli</taxon>
        <taxon>Bacillales</taxon>
        <taxon>Bacillaceae</taxon>
        <taxon>Lentibacillus</taxon>
    </lineage>
</organism>
<dbReference type="RefSeq" id="WP_090234877.1">
    <property type="nucleotide sequence ID" value="NZ_FOJW01000003.1"/>
</dbReference>
<proteinExistence type="inferred from homology"/>